<reference evidence="2 3" key="2">
    <citation type="journal article" date="2010" name="Stand. Genomic Sci.">
        <title>Complete genome sequence of Kribbella flavida type strain (IFO 14399).</title>
        <authorList>
            <person name="Pukall R."/>
            <person name="Lapidus A."/>
            <person name="Glavina Del Rio T."/>
            <person name="Copeland A."/>
            <person name="Tice H."/>
            <person name="Cheng J.-F."/>
            <person name="Lucas S."/>
            <person name="Chen F."/>
            <person name="Nolan M."/>
            <person name="LaButti K."/>
            <person name="Pati A."/>
            <person name="Ivanova N."/>
            <person name="Mavrommatis K."/>
            <person name="Mikhailova N."/>
            <person name="Pitluck S."/>
            <person name="Bruce D."/>
            <person name="Goodwin L."/>
            <person name="Land M."/>
            <person name="Hauser L."/>
            <person name="Chang Y.-J."/>
            <person name="Jeffries C.D."/>
            <person name="Chen A."/>
            <person name="Palaniappan K."/>
            <person name="Chain P."/>
            <person name="Rohde M."/>
            <person name="Goeker M."/>
            <person name="Bristow J."/>
            <person name="Eisen J.A."/>
            <person name="Markowitz V."/>
            <person name="Hugenholtz P."/>
            <person name="Kyrpides N.C."/>
            <person name="Klenk H.-P."/>
            <person name="Brettin T."/>
        </authorList>
    </citation>
    <scope>NUCLEOTIDE SEQUENCE [LARGE SCALE GENOMIC DNA]</scope>
    <source>
        <strain evidence="3">DSM 17836 / JCM 10339 / NBRC 14399</strain>
    </source>
</reference>
<feature type="transmembrane region" description="Helical" evidence="1">
    <location>
        <begin position="115"/>
        <end position="133"/>
    </location>
</feature>
<keyword evidence="1" id="KW-0812">Transmembrane</keyword>
<accession>D2PSB5</accession>
<feature type="transmembrane region" description="Helical" evidence="1">
    <location>
        <begin position="182"/>
        <end position="208"/>
    </location>
</feature>
<feature type="transmembrane region" description="Helical" evidence="1">
    <location>
        <begin position="153"/>
        <end position="170"/>
    </location>
</feature>
<evidence type="ECO:0000256" key="1">
    <source>
        <dbReference type="SAM" id="Phobius"/>
    </source>
</evidence>
<dbReference type="EMBL" id="CP001736">
    <property type="protein sequence ID" value="ADB31239.1"/>
    <property type="molecule type" value="Genomic_DNA"/>
</dbReference>
<feature type="transmembrane region" description="Helical" evidence="1">
    <location>
        <begin position="228"/>
        <end position="247"/>
    </location>
</feature>
<keyword evidence="1" id="KW-1133">Transmembrane helix</keyword>
<reference evidence="3" key="1">
    <citation type="submission" date="2009-09" db="EMBL/GenBank/DDBJ databases">
        <title>The complete genome of Kribbella flavida DSM 17836.</title>
        <authorList>
            <consortium name="US DOE Joint Genome Institute (JGI-PGF)"/>
            <person name="Lucas S."/>
            <person name="Copeland A."/>
            <person name="Lapidus A."/>
            <person name="Glavina del Rio T."/>
            <person name="Dalin E."/>
            <person name="Tice H."/>
            <person name="Bruce D."/>
            <person name="Goodwin L."/>
            <person name="Pitluck S."/>
            <person name="Kyrpides N."/>
            <person name="Mavromatis K."/>
            <person name="Ivanova N."/>
            <person name="Saunders E."/>
            <person name="Brettin T."/>
            <person name="Detter J.C."/>
            <person name="Han C."/>
            <person name="Larimer F."/>
            <person name="Land M."/>
            <person name="Hauser L."/>
            <person name="Markowitz V."/>
            <person name="Cheng J.-F."/>
            <person name="Hugenholtz P."/>
            <person name="Woyke T."/>
            <person name="Wu D."/>
            <person name="Pukall R."/>
            <person name="Klenk H.-P."/>
            <person name="Eisen J.A."/>
        </authorList>
    </citation>
    <scope>NUCLEOTIDE SEQUENCE [LARGE SCALE GENOMIC DNA]</scope>
    <source>
        <strain evidence="3">DSM 17836 / JCM 10339 / NBRC 14399</strain>
    </source>
</reference>
<name>D2PSB5_KRIFD</name>
<evidence type="ECO:0000313" key="2">
    <source>
        <dbReference type="EMBL" id="ADB31239.1"/>
    </source>
</evidence>
<dbReference type="OrthoDB" id="9838277at2"/>
<evidence type="ECO:0000313" key="3">
    <source>
        <dbReference type="Proteomes" id="UP000007967"/>
    </source>
</evidence>
<proteinExistence type="predicted"/>
<sequence length="256" mass="27211">MATLRVRGRLLSVTDRLVRLAPSPVRAFLNTPVTGPQVPDGQISARILRFVSIASVALTGLLAVSHVVNTLLLDGRSAILNADKDQSVMGWAGVATQAAVAAVLGLLAAASVRHATVTFCAVMVAFLSFDDFIQIHERVGGLASPFPHAGRLLWPVFYLPLLAILFVQLWRVAQDTDLTERALVRGGLLTLALSVLLELGTPLLFAGGQGRGSPGYEIEVAIEESLELAGWMWIGGGLAACLIRRCLSGRDRPADS</sequence>
<feature type="transmembrane region" description="Helical" evidence="1">
    <location>
        <begin position="88"/>
        <end position="108"/>
    </location>
</feature>
<feature type="transmembrane region" description="Helical" evidence="1">
    <location>
        <begin position="47"/>
        <end position="68"/>
    </location>
</feature>
<dbReference type="KEGG" id="kfl:Kfla_2157"/>
<dbReference type="RefSeq" id="WP_012919795.1">
    <property type="nucleotide sequence ID" value="NC_013729.1"/>
</dbReference>
<dbReference type="Proteomes" id="UP000007967">
    <property type="component" value="Chromosome"/>
</dbReference>
<protein>
    <submittedName>
        <fullName evidence="2">Uncharacterized protein</fullName>
    </submittedName>
</protein>
<keyword evidence="3" id="KW-1185">Reference proteome</keyword>
<keyword evidence="1" id="KW-0472">Membrane</keyword>
<dbReference type="AlphaFoldDB" id="D2PSB5"/>
<gene>
    <name evidence="2" type="ordered locus">Kfla_2157</name>
</gene>
<organism evidence="2 3">
    <name type="scientific">Kribbella flavida (strain DSM 17836 / JCM 10339 / NBRC 14399)</name>
    <dbReference type="NCBI Taxonomy" id="479435"/>
    <lineage>
        <taxon>Bacteria</taxon>
        <taxon>Bacillati</taxon>
        <taxon>Actinomycetota</taxon>
        <taxon>Actinomycetes</taxon>
        <taxon>Propionibacteriales</taxon>
        <taxon>Kribbellaceae</taxon>
        <taxon>Kribbella</taxon>
    </lineage>
</organism>
<dbReference type="HOGENOM" id="CLU_1084964_0_0_11"/>